<proteinExistence type="predicted"/>
<dbReference type="PANTHER" id="PTHR41910">
    <property type="entry name" value="SUCCINATE DEHYDROGENASE 2 MEMBRANE SUBUNIT SDHC"/>
    <property type="match status" value="1"/>
</dbReference>
<dbReference type="PANTHER" id="PTHR41910:SF1">
    <property type="entry name" value="SUCCINATE DEHYDROGENASE HYDROPHOBIC MEMBRANE ANCHOR SUBUNIT"/>
    <property type="match status" value="1"/>
</dbReference>
<dbReference type="InterPro" id="IPR011138">
    <property type="entry name" value="Cytochrome_b-558"/>
</dbReference>
<comment type="caution">
    <text evidence="9">The sequence shown here is derived from an EMBL/GenBank/DDBJ whole genome shotgun (WGS) entry which is preliminary data.</text>
</comment>
<evidence type="ECO:0000256" key="2">
    <source>
        <dbReference type="ARBA" id="ARBA00022617"/>
    </source>
</evidence>
<evidence type="ECO:0000256" key="8">
    <source>
        <dbReference type="SAM" id="Phobius"/>
    </source>
</evidence>
<evidence type="ECO:0000256" key="7">
    <source>
        <dbReference type="ARBA" id="ARBA00023136"/>
    </source>
</evidence>
<evidence type="ECO:0000313" key="10">
    <source>
        <dbReference type="Proteomes" id="UP001221302"/>
    </source>
</evidence>
<dbReference type="AlphaFoldDB" id="A0AAE3NZA9"/>
<dbReference type="NCBIfam" id="TIGR02046">
    <property type="entry name" value="sdhC_b558_fam"/>
    <property type="match status" value="1"/>
</dbReference>
<dbReference type="Pfam" id="PF01127">
    <property type="entry name" value="Sdh_cyt"/>
    <property type="match status" value="2"/>
</dbReference>
<evidence type="ECO:0000256" key="4">
    <source>
        <dbReference type="ARBA" id="ARBA00022723"/>
    </source>
</evidence>
<feature type="transmembrane region" description="Helical" evidence="8">
    <location>
        <begin position="16"/>
        <end position="42"/>
    </location>
</feature>
<dbReference type="EMBL" id="JARGDL010000019">
    <property type="protein sequence ID" value="MDF1612816.1"/>
    <property type="molecule type" value="Genomic_DNA"/>
</dbReference>
<accession>A0AAE3NZA9</accession>
<dbReference type="SUPFAM" id="SSF81343">
    <property type="entry name" value="Fumarate reductase respiratory complex transmembrane subunits"/>
    <property type="match status" value="1"/>
</dbReference>
<keyword evidence="10" id="KW-1185">Reference proteome</keyword>
<dbReference type="InterPro" id="IPR034804">
    <property type="entry name" value="SQR/QFR_C/D"/>
</dbReference>
<reference evidence="9" key="1">
    <citation type="submission" date="2023-03" db="EMBL/GenBank/DDBJ databases">
        <title>Stygiobacter electus gen. nov., sp. nov., facultatively anaerobic thermotolerant bacterium of the class Ignavibacteria from a well of Yessentuki mineral water deposit.</title>
        <authorList>
            <person name="Podosokorskaya O.A."/>
            <person name="Elcheninov A.G."/>
            <person name="Petrova N.F."/>
            <person name="Zavarzina D.G."/>
            <person name="Kublanov I.V."/>
            <person name="Merkel A.Y."/>
        </authorList>
    </citation>
    <scope>NUCLEOTIDE SEQUENCE</scope>
    <source>
        <strain evidence="9">09-Me</strain>
    </source>
</reference>
<protein>
    <submittedName>
        <fullName evidence="9">Succinate dehydrogenase cytochrome b subunit</fullName>
    </submittedName>
</protein>
<evidence type="ECO:0000256" key="5">
    <source>
        <dbReference type="ARBA" id="ARBA00022989"/>
    </source>
</evidence>
<dbReference type="Proteomes" id="UP001221302">
    <property type="component" value="Unassembled WGS sequence"/>
</dbReference>
<evidence type="ECO:0000256" key="6">
    <source>
        <dbReference type="ARBA" id="ARBA00023004"/>
    </source>
</evidence>
<keyword evidence="5 8" id="KW-1133">Transmembrane helix</keyword>
<dbReference type="GO" id="GO:0016020">
    <property type="term" value="C:membrane"/>
    <property type="evidence" value="ECO:0007669"/>
    <property type="project" value="UniProtKB-SubCell"/>
</dbReference>
<keyword evidence="7 8" id="KW-0472">Membrane</keyword>
<feature type="transmembrane region" description="Helical" evidence="8">
    <location>
        <begin position="62"/>
        <end position="83"/>
    </location>
</feature>
<dbReference type="InterPro" id="IPR039023">
    <property type="entry name" value="SdhC_prok"/>
</dbReference>
<dbReference type="InterPro" id="IPR000701">
    <property type="entry name" value="SuccDH_FuR_B_TM-su"/>
</dbReference>
<sequence length="221" mass="25471">MSWFTRALNSSIGKKFVMALTGICLILFLIIHLINNLTLFAGPELFNTVVKNLDNIKPLVRVIEIILVIIFVLHIFNGVKLWWENKQARPQSYAVNASSENSTLFSRTMIYSGSIIFIFLVVHLRTMWIAFNFNPEVHHNHTYYEYVSAAFRDPVYSIAYIIAMILLGFHLNHGFQSAFQTFGWNNKKYFPVIQKIGFFYSWITAILFALIPIYFLSGGGL</sequence>
<keyword evidence="3 8" id="KW-0812">Transmembrane</keyword>
<dbReference type="GO" id="GO:0046872">
    <property type="term" value="F:metal ion binding"/>
    <property type="evidence" value="ECO:0007669"/>
    <property type="project" value="UniProtKB-KW"/>
</dbReference>
<keyword evidence="4" id="KW-0479">Metal-binding</keyword>
<keyword evidence="6" id="KW-0408">Iron</keyword>
<feature type="transmembrane region" description="Helical" evidence="8">
    <location>
        <begin position="196"/>
        <end position="216"/>
    </location>
</feature>
<keyword evidence="2" id="KW-0349">Heme</keyword>
<evidence type="ECO:0000256" key="1">
    <source>
        <dbReference type="ARBA" id="ARBA00004370"/>
    </source>
</evidence>
<name>A0AAE3NZA9_9BACT</name>
<dbReference type="CDD" id="cd03498">
    <property type="entry name" value="SQR_TypeB_2_TM"/>
    <property type="match status" value="1"/>
</dbReference>
<gene>
    <name evidence="9" type="ORF">P0M35_11690</name>
</gene>
<organism evidence="9 10">
    <name type="scientific">Stygiobacter electus</name>
    <dbReference type="NCBI Taxonomy" id="3032292"/>
    <lineage>
        <taxon>Bacteria</taxon>
        <taxon>Pseudomonadati</taxon>
        <taxon>Ignavibacteriota</taxon>
        <taxon>Ignavibacteria</taxon>
        <taxon>Ignavibacteriales</taxon>
        <taxon>Melioribacteraceae</taxon>
        <taxon>Stygiobacter</taxon>
    </lineage>
</organism>
<evidence type="ECO:0000313" key="9">
    <source>
        <dbReference type="EMBL" id="MDF1612816.1"/>
    </source>
</evidence>
<dbReference type="RefSeq" id="WP_321536587.1">
    <property type="nucleotide sequence ID" value="NZ_JARGDL010000019.1"/>
</dbReference>
<feature type="transmembrane region" description="Helical" evidence="8">
    <location>
        <begin position="155"/>
        <end position="175"/>
    </location>
</feature>
<dbReference type="Gene3D" id="1.20.1300.10">
    <property type="entry name" value="Fumarate reductase/succinate dehydrogenase, transmembrane subunit"/>
    <property type="match status" value="1"/>
</dbReference>
<comment type="subcellular location">
    <subcellularLocation>
        <location evidence="1">Membrane</location>
    </subcellularLocation>
</comment>
<evidence type="ECO:0000256" key="3">
    <source>
        <dbReference type="ARBA" id="ARBA00022692"/>
    </source>
</evidence>
<feature type="transmembrane region" description="Helical" evidence="8">
    <location>
        <begin position="104"/>
        <end position="124"/>
    </location>
</feature>